<dbReference type="InterPro" id="IPR013974">
    <property type="entry name" value="SAF"/>
</dbReference>
<dbReference type="Proteomes" id="UP000037315">
    <property type="component" value="Unassembled WGS sequence"/>
</dbReference>
<dbReference type="Pfam" id="PF13144">
    <property type="entry name" value="ChapFlgA"/>
    <property type="match status" value="1"/>
</dbReference>
<evidence type="ECO:0000256" key="7">
    <source>
        <dbReference type="RuleBase" id="RU362063"/>
    </source>
</evidence>
<dbReference type="CDD" id="cd11614">
    <property type="entry name" value="SAF_CpaB_FlgA_like"/>
    <property type="match status" value="1"/>
</dbReference>
<protein>
    <recommendedName>
        <fullName evidence="3 7">Flagella basal body P-ring formation protein FlgA</fullName>
    </recommendedName>
</protein>
<keyword evidence="4 7" id="KW-0732">Signal</keyword>
<gene>
    <name evidence="9" type="ORF">ACH50_15005</name>
</gene>
<sequence length="218" mass="23293">MKRLKLCCAALMLLSSPLFAGTLEAQLIPFFAARLAGISDDVSVTVKTPANLWPACEQPQFSLPGNARLWGNLSVQARCGGDKRYLQVLVQATGEYVVAAQPVARGSRLDSTSVRLMRGRLDQLPPRAMLELNQAQDAVTLRDLAPGQPVLLSMVRQAWRIKAGQRVQVIAQGEGFSINSEGQALNNAAVAQNARVRMASGQVVSGTVGSDGNILISL</sequence>
<keyword evidence="9" id="KW-0282">Flagellum</keyword>
<keyword evidence="10" id="KW-1185">Reference proteome</keyword>
<evidence type="ECO:0000313" key="9">
    <source>
        <dbReference type="EMBL" id="KMV34009.1"/>
    </source>
</evidence>
<dbReference type="InterPro" id="IPR017585">
    <property type="entry name" value="SAF_FlgA"/>
</dbReference>
<feature type="chain" id="PRO_5005120430" description="Flagella basal body P-ring formation protein FlgA" evidence="7">
    <location>
        <begin position="21"/>
        <end position="218"/>
    </location>
</feature>
<dbReference type="AlphaFoldDB" id="A0A0J8Y9B9"/>
<dbReference type="RefSeq" id="WP_024556685.1">
    <property type="nucleotide sequence ID" value="NZ_LFEJ01000018.1"/>
</dbReference>
<dbReference type="PANTHER" id="PTHR36307:SF1">
    <property type="entry name" value="FLAGELLA BASAL BODY P-RING FORMATION PROTEIN FLGA"/>
    <property type="match status" value="1"/>
</dbReference>
<comment type="similarity">
    <text evidence="2 7">Belongs to the FlgA family.</text>
</comment>
<keyword evidence="7" id="KW-1005">Bacterial flagellum biogenesis</keyword>
<keyword evidence="9" id="KW-0969">Cilium</keyword>
<comment type="subcellular location">
    <subcellularLocation>
        <location evidence="1 7">Periplasm</location>
    </subcellularLocation>
</comment>
<accession>A0A0J8Y9B9</accession>
<comment type="caution">
    <text evidence="9">The sequence shown here is derived from an EMBL/GenBank/DDBJ whole genome shotgun (WGS) entry which is preliminary data.</text>
</comment>
<dbReference type="PATRIC" id="fig|1656095.3.peg.909"/>
<evidence type="ECO:0000313" key="10">
    <source>
        <dbReference type="Proteomes" id="UP000037315"/>
    </source>
</evidence>
<dbReference type="EMBL" id="LFEJ01000018">
    <property type="protein sequence ID" value="KMV34009.1"/>
    <property type="molecule type" value="Genomic_DNA"/>
</dbReference>
<dbReference type="InterPro" id="IPR041231">
    <property type="entry name" value="FlgA_N"/>
</dbReference>
<evidence type="ECO:0000256" key="2">
    <source>
        <dbReference type="ARBA" id="ARBA00010474"/>
    </source>
</evidence>
<dbReference type="OrthoDB" id="7065435at2"/>
<evidence type="ECO:0000256" key="5">
    <source>
        <dbReference type="ARBA" id="ARBA00022764"/>
    </source>
</evidence>
<dbReference type="Pfam" id="PF17656">
    <property type="entry name" value="ChapFlgA_N"/>
    <property type="match status" value="1"/>
</dbReference>
<keyword evidence="9" id="KW-0966">Cell projection</keyword>
<feature type="signal peptide" evidence="7">
    <location>
        <begin position="1"/>
        <end position="20"/>
    </location>
</feature>
<evidence type="ECO:0000256" key="1">
    <source>
        <dbReference type="ARBA" id="ARBA00004418"/>
    </source>
</evidence>
<dbReference type="NCBIfam" id="TIGR03170">
    <property type="entry name" value="flgA_cterm"/>
    <property type="match status" value="1"/>
</dbReference>
<evidence type="ECO:0000256" key="3">
    <source>
        <dbReference type="ARBA" id="ARBA00014754"/>
    </source>
</evidence>
<proteinExistence type="inferred from homology"/>
<keyword evidence="5 7" id="KW-0574">Periplasm</keyword>
<dbReference type="Gene3D" id="3.90.1210.10">
    <property type="entry name" value="Antifreeze-like/N-acetylneuraminic acid synthase C-terminal domain"/>
    <property type="match status" value="1"/>
</dbReference>
<evidence type="ECO:0000256" key="6">
    <source>
        <dbReference type="ARBA" id="ARBA00025643"/>
    </source>
</evidence>
<evidence type="ECO:0000259" key="8">
    <source>
        <dbReference type="SMART" id="SM00858"/>
    </source>
</evidence>
<dbReference type="GO" id="GO:0042597">
    <property type="term" value="C:periplasmic space"/>
    <property type="evidence" value="ECO:0007669"/>
    <property type="project" value="UniProtKB-SubCell"/>
</dbReference>
<evidence type="ECO:0000256" key="4">
    <source>
        <dbReference type="ARBA" id="ARBA00022729"/>
    </source>
</evidence>
<dbReference type="InterPro" id="IPR039246">
    <property type="entry name" value="Flagellar_FlgA"/>
</dbReference>
<name>A0A0J8Y9B9_9ENTR</name>
<reference evidence="9 10" key="1">
    <citation type="submission" date="2015-06" db="EMBL/GenBank/DDBJ databases">
        <title>Genome sequencing of Cronobacter sp. strain DJ34 isolated from petroleum contaminated sludge of Duliajan Oil Fields, Assam, India.</title>
        <authorList>
            <person name="Pal S."/>
            <person name="Banerjee T.D."/>
            <person name="Roy A."/>
            <person name="Sar P."/>
            <person name="Kazy S.K."/>
        </authorList>
    </citation>
    <scope>NUCLEOTIDE SEQUENCE [LARGE SCALE GENOMIC DNA]</scope>
    <source>
        <strain evidence="9 10">DJ34</strain>
    </source>
</reference>
<comment type="function">
    <text evidence="6 7">Involved in the assembly process of the P-ring formation. It may associate with FlgF on the rod constituting a structure essential for the P-ring assembly or may act as a modulator protein for the P-ring assembly.</text>
</comment>
<feature type="domain" description="SAF" evidence="8">
    <location>
        <begin position="94"/>
        <end position="156"/>
    </location>
</feature>
<dbReference type="STRING" id="1121863.GCA_000621185_00086"/>
<dbReference type="GO" id="GO:0044780">
    <property type="term" value="P:bacterial-type flagellum assembly"/>
    <property type="evidence" value="ECO:0007669"/>
    <property type="project" value="InterPro"/>
</dbReference>
<dbReference type="PANTHER" id="PTHR36307">
    <property type="entry name" value="FLAGELLA BASAL BODY P-RING FORMATION PROTEIN FLGA"/>
    <property type="match status" value="1"/>
</dbReference>
<organism evidence="9 10">
    <name type="scientific">Franconibacter pulveris</name>
    <dbReference type="NCBI Taxonomy" id="435910"/>
    <lineage>
        <taxon>Bacteria</taxon>
        <taxon>Pseudomonadati</taxon>
        <taxon>Pseudomonadota</taxon>
        <taxon>Gammaproteobacteria</taxon>
        <taxon>Enterobacterales</taxon>
        <taxon>Enterobacteriaceae</taxon>
        <taxon>Franconibacter</taxon>
    </lineage>
</organism>
<dbReference type="SMART" id="SM00858">
    <property type="entry name" value="SAF"/>
    <property type="match status" value="1"/>
</dbReference>
<dbReference type="Gene3D" id="2.30.30.760">
    <property type="match status" value="1"/>
</dbReference>